<gene>
    <name evidence="1" type="ORF">PFLmoz3_00275</name>
</gene>
<reference evidence="1 2" key="1">
    <citation type="submission" date="2015-05" db="EMBL/GenBank/DDBJ databases">
        <title>A genomic and transcriptomic approach to investigate the blue pigment phenotype in Pseudomonas fluorescens.</title>
        <authorList>
            <person name="Andreani N.A."/>
            <person name="Cardazzo B."/>
        </authorList>
    </citation>
    <scope>NUCLEOTIDE SEQUENCE [LARGE SCALE GENOMIC DNA]</scope>
    <source>
        <strain evidence="1 2">Ps_22</strain>
    </source>
</reference>
<dbReference type="EMBL" id="LCYA01000002">
    <property type="protein sequence ID" value="KWV90277.1"/>
    <property type="molecule type" value="Genomic_DNA"/>
</dbReference>
<dbReference type="Proteomes" id="UP000061348">
    <property type="component" value="Unassembled WGS sequence"/>
</dbReference>
<name>A0A109LLZ9_PSEFL</name>
<evidence type="ECO:0000313" key="1">
    <source>
        <dbReference type="EMBL" id="KWV90277.1"/>
    </source>
</evidence>
<evidence type="ECO:0000313" key="2">
    <source>
        <dbReference type="Proteomes" id="UP000061348"/>
    </source>
</evidence>
<organism evidence="1 2">
    <name type="scientific">Pseudomonas fluorescens</name>
    <dbReference type="NCBI Taxonomy" id="294"/>
    <lineage>
        <taxon>Bacteria</taxon>
        <taxon>Pseudomonadati</taxon>
        <taxon>Pseudomonadota</taxon>
        <taxon>Gammaproteobacteria</taxon>
        <taxon>Pseudomonadales</taxon>
        <taxon>Pseudomonadaceae</taxon>
        <taxon>Pseudomonas</taxon>
    </lineage>
</organism>
<accession>A0A109LLZ9</accession>
<dbReference type="AlphaFoldDB" id="A0A109LLZ9"/>
<proteinExistence type="predicted"/>
<protein>
    <submittedName>
        <fullName evidence="1">Uncharacterized protein</fullName>
    </submittedName>
</protein>
<comment type="caution">
    <text evidence="1">The sequence shown here is derived from an EMBL/GenBank/DDBJ whole genome shotgun (WGS) entry which is preliminary data.</text>
</comment>
<sequence length="61" mass="6362">MLHSQVGEVTGGVVGAAAGDGHRHLRRLAAQAAGDFFQHRVQALQLGRDGVAGGQGLFKHF</sequence>